<dbReference type="PANTHER" id="PTHR42891:SF1">
    <property type="entry name" value="D-GLYCERO-BETA-D-MANNO-HEPTOSE-1,7-BISPHOSPHATE 7-PHOSPHATASE"/>
    <property type="match status" value="1"/>
</dbReference>
<dbReference type="SUPFAM" id="SSF56784">
    <property type="entry name" value="HAD-like"/>
    <property type="match status" value="1"/>
</dbReference>
<dbReference type="GO" id="GO:0005737">
    <property type="term" value="C:cytoplasm"/>
    <property type="evidence" value="ECO:0007669"/>
    <property type="project" value="UniProtKB-SubCell"/>
</dbReference>
<dbReference type="Gene3D" id="3.90.550.10">
    <property type="entry name" value="Spore Coat Polysaccharide Biosynthesis Protein SpsA, Chain A"/>
    <property type="match status" value="1"/>
</dbReference>
<dbReference type="SUPFAM" id="SSF52540">
    <property type="entry name" value="P-loop containing nucleoside triphosphate hydrolases"/>
    <property type="match status" value="1"/>
</dbReference>
<reference evidence="8 9" key="1">
    <citation type="submission" date="2019-06" db="EMBL/GenBank/DDBJ databases">
        <title>Genomic Encyclopedia of Type Strains, Phase IV (KMG-V): Genome sequencing to study the core and pangenomes of soil and plant-associated prokaryotes.</title>
        <authorList>
            <person name="Whitman W."/>
        </authorList>
    </citation>
    <scope>NUCLEOTIDE SEQUENCE [LARGE SCALE GENOMIC DNA]</scope>
    <source>
        <strain evidence="8 9">BR 11622</strain>
    </source>
</reference>
<dbReference type="GO" id="GO:0016791">
    <property type="term" value="F:phosphatase activity"/>
    <property type="evidence" value="ECO:0007669"/>
    <property type="project" value="InterPro"/>
</dbReference>
<dbReference type="NCBIfam" id="TIGR01656">
    <property type="entry name" value="Histidinol-ppas"/>
    <property type="match status" value="1"/>
</dbReference>
<dbReference type="GO" id="GO:0046872">
    <property type="term" value="F:metal ion binding"/>
    <property type="evidence" value="ECO:0007669"/>
    <property type="project" value="UniProtKB-KW"/>
</dbReference>
<evidence type="ECO:0000256" key="2">
    <source>
        <dbReference type="ARBA" id="ARBA00005628"/>
    </source>
</evidence>
<gene>
    <name evidence="8" type="ORF">FBZ90_105279</name>
</gene>
<dbReference type="InterPro" id="IPR006549">
    <property type="entry name" value="HAD-SF_hydro_IIIA"/>
</dbReference>
<sequence>MVILAGDGDFPALADVGGTALLGRQLAMIARSALHDVLVVTGSAAVGGYCGDGERWGLAVRAVAPDQVAALLAETAMILPGDAVTEVDLDRFLEHHRRHGAAATLLVQPSDHPDQGDLVVGAEDGRVLGFRVPPHVGDFHNLAWTGPAVIERRALNGNLSIRAQVERLLSAGRPVQGYRSPEYVRRIVSADDLERVRADGTAGLPDRLSLRSPQPAVFLDRDGVLNVEKGSVTTVEALDLIPTAPPALARLNRAGFRTPVVTNQAAVARGLCSLETLDAIHARLETGLAAQHAHVDRIYFCPHHPDPTLSGGVPSLLVRCECRKPKPGMVHAATADLNIDVARSWMVGDSSSDMGLARACGMGGILVRDGHGGRDGKSSAQPHVVVDDLADAVRFILDVWPGLSVELDRLAADIKAGDVVLIGGLARAGKSLLAQCLSLRLGQSGRAGVVVGLDNWLKSRDQRGAGVLGRYDLDAAHQALTALARREAPVTPPRYDVWTQISHPGREAVTLAPDDILIVEGVPALTQPAWRALATRRLYVATDEAGRRRRFHAEYRRRGWSDNAIESTYEDRLRDERPIVLASRAHADAEITLDGLLG</sequence>
<evidence type="ECO:0000256" key="3">
    <source>
        <dbReference type="ARBA" id="ARBA00022490"/>
    </source>
</evidence>
<comment type="similarity">
    <text evidence="2">Belongs to the GmhB family.</text>
</comment>
<dbReference type="InterPro" id="IPR036412">
    <property type="entry name" value="HAD-like_sf"/>
</dbReference>
<dbReference type="InterPro" id="IPR027417">
    <property type="entry name" value="P-loop_NTPase"/>
</dbReference>
<accession>A0A560HAU9</accession>
<dbReference type="InterPro" id="IPR029044">
    <property type="entry name" value="Nucleotide-diphossugar_trans"/>
</dbReference>
<dbReference type="InterPro" id="IPR023214">
    <property type="entry name" value="HAD_sf"/>
</dbReference>
<dbReference type="OrthoDB" id="9814110at2"/>
<dbReference type="InterPro" id="IPR006543">
    <property type="entry name" value="Histidinol-phos"/>
</dbReference>
<evidence type="ECO:0000313" key="9">
    <source>
        <dbReference type="Proteomes" id="UP000315751"/>
    </source>
</evidence>
<dbReference type="Pfam" id="PF13242">
    <property type="entry name" value="Hydrolase_like"/>
    <property type="match status" value="1"/>
</dbReference>
<evidence type="ECO:0000256" key="1">
    <source>
        <dbReference type="ARBA" id="ARBA00004496"/>
    </source>
</evidence>
<keyword evidence="6" id="KW-0119">Carbohydrate metabolism</keyword>
<proteinExistence type="inferred from homology"/>
<evidence type="ECO:0000256" key="4">
    <source>
        <dbReference type="ARBA" id="ARBA00022723"/>
    </source>
</evidence>
<dbReference type="RefSeq" id="WP_145731811.1">
    <property type="nucleotide sequence ID" value="NZ_VITR01000005.1"/>
</dbReference>
<protein>
    <recommendedName>
        <fullName evidence="7">D,D-heptose 1,7-bisphosphate phosphatase</fullName>
    </recommendedName>
</protein>
<dbReference type="GO" id="GO:0005975">
    <property type="term" value="P:carbohydrate metabolic process"/>
    <property type="evidence" value="ECO:0007669"/>
    <property type="project" value="InterPro"/>
</dbReference>
<evidence type="ECO:0000256" key="6">
    <source>
        <dbReference type="ARBA" id="ARBA00023277"/>
    </source>
</evidence>
<dbReference type="Proteomes" id="UP000315751">
    <property type="component" value="Unassembled WGS sequence"/>
</dbReference>
<dbReference type="AlphaFoldDB" id="A0A560HAU9"/>
<organism evidence="8 9">
    <name type="scientific">Nitrospirillum amazonense</name>
    <dbReference type="NCBI Taxonomy" id="28077"/>
    <lineage>
        <taxon>Bacteria</taxon>
        <taxon>Pseudomonadati</taxon>
        <taxon>Pseudomonadota</taxon>
        <taxon>Alphaproteobacteria</taxon>
        <taxon>Rhodospirillales</taxon>
        <taxon>Azospirillaceae</taxon>
        <taxon>Nitrospirillum</taxon>
    </lineage>
</organism>
<dbReference type="Gene3D" id="3.40.50.1000">
    <property type="entry name" value="HAD superfamily/HAD-like"/>
    <property type="match status" value="1"/>
</dbReference>
<dbReference type="PANTHER" id="PTHR42891">
    <property type="entry name" value="D-GLYCERO-BETA-D-MANNO-HEPTOSE-1,7-BISPHOSPHATE 7-PHOSPHATASE"/>
    <property type="match status" value="1"/>
</dbReference>
<evidence type="ECO:0000256" key="5">
    <source>
        <dbReference type="ARBA" id="ARBA00022801"/>
    </source>
</evidence>
<evidence type="ECO:0000256" key="7">
    <source>
        <dbReference type="ARBA" id="ARBA00031828"/>
    </source>
</evidence>
<keyword evidence="9" id="KW-1185">Reference proteome</keyword>
<comment type="subcellular location">
    <subcellularLocation>
        <location evidence="1">Cytoplasm</location>
    </subcellularLocation>
</comment>
<keyword evidence="4" id="KW-0479">Metal-binding</keyword>
<keyword evidence="5" id="KW-0378">Hydrolase</keyword>
<evidence type="ECO:0000313" key="8">
    <source>
        <dbReference type="EMBL" id="TWB43466.1"/>
    </source>
</evidence>
<keyword evidence="3" id="KW-0963">Cytoplasm</keyword>
<dbReference type="SUPFAM" id="SSF53448">
    <property type="entry name" value="Nucleotide-diphospho-sugar transferases"/>
    <property type="match status" value="1"/>
</dbReference>
<dbReference type="CDD" id="cd07503">
    <property type="entry name" value="HAD_HisB-N"/>
    <property type="match status" value="1"/>
</dbReference>
<comment type="caution">
    <text evidence="8">The sequence shown here is derived from an EMBL/GenBank/DDBJ whole genome shotgun (WGS) entry which is preliminary data.</text>
</comment>
<dbReference type="InterPro" id="IPR004446">
    <property type="entry name" value="Heptose_bisP_phosphatase"/>
</dbReference>
<dbReference type="EMBL" id="VITR01000005">
    <property type="protein sequence ID" value="TWB43466.1"/>
    <property type="molecule type" value="Genomic_DNA"/>
</dbReference>
<dbReference type="NCBIfam" id="TIGR01662">
    <property type="entry name" value="HAD-SF-IIIA"/>
    <property type="match status" value="1"/>
</dbReference>
<dbReference type="Gene3D" id="3.40.50.300">
    <property type="entry name" value="P-loop containing nucleotide triphosphate hydrolases"/>
    <property type="match status" value="1"/>
</dbReference>
<name>A0A560HAU9_9PROT</name>